<dbReference type="AlphaFoldDB" id="A0A1H1RGR8"/>
<gene>
    <name evidence="4" type="ORF">SAMN05444158_1781</name>
</gene>
<name>A0A1H1RGR8_9BRAD</name>
<feature type="region of interest" description="Disordered" evidence="1">
    <location>
        <begin position="139"/>
        <end position="206"/>
    </location>
</feature>
<keyword evidence="2" id="KW-0812">Transmembrane</keyword>
<feature type="region of interest" description="Disordered" evidence="1">
    <location>
        <begin position="27"/>
        <end position="58"/>
    </location>
</feature>
<reference evidence="5" key="1">
    <citation type="submission" date="2016-10" db="EMBL/GenBank/DDBJ databases">
        <authorList>
            <person name="Varghese N."/>
            <person name="Submissions S."/>
        </authorList>
    </citation>
    <scope>NUCLEOTIDE SEQUENCE [LARGE SCALE GENOMIC DNA]</scope>
    <source>
        <strain evidence="5">GAS369</strain>
    </source>
</reference>
<proteinExistence type="predicted"/>
<organism evidence="4 5">
    <name type="scientific">Bradyrhizobium canariense</name>
    <dbReference type="NCBI Taxonomy" id="255045"/>
    <lineage>
        <taxon>Bacteria</taxon>
        <taxon>Pseudomonadati</taxon>
        <taxon>Pseudomonadota</taxon>
        <taxon>Alphaproteobacteria</taxon>
        <taxon>Hyphomicrobiales</taxon>
        <taxon>Nitrobacteraceae</taxon>
        <taxon>Bradyrhizobium</taxon>
    </lineage>
</organism>
<keyword evidence="3" id="KW-0732">Signal</keyword>
<evidence type="ECO:0000256" key="3">
    <source>
        <dbReference type="SAM" id="SignalP"/>
    </source>
</evidence>
<feature type="region of interest" description="Disordered" evidence="1">
    <location>
        <begin position="280"/>
        <end position="314"/>
    </location>
</feature>
<dbReference type="Proteomes" id="UP000243904">
    <property type="component" value="Chromosome I"/>
</dbReference>
<keyword evidence="2" id="KW-1133">Transmembrane helix</keyword>
<accession>A0A1H1RGR8</accession>
<feature type="compositionally biased region" description="Polar residues" evidence="1">
    <location>
        <begin position="151"/>
        <end position="165"/>
    </location>
</feature>
<evidence type="ECO:0000313" key="4">
    <source>
        <dbReference type="EMBL" id="SDS34880.1"/>
    </source>
</evidence>
<sequence>MLNRTAKFASAAVAGFLASAPLTAFSQSATPPANTTSTAATPAADDCLAAPKDQTPQGSHWYYRIDRATKRHCWYLRDEGDAHAQTAAPNSQASAKPVPPKAEAALQGSVANARAELTTSRARSETDTNAAPAQLPSAAAANAANTDNSQHATTAQNTNMPQTAVASRWPDQLSANSSDDSAADDTNSDTAAQSSETAAPPPVITAAAPAPAPVTLAAADTSAEKQSGSVPMLLMVMTGALAVAGLVGAVIVKFGGKRRNDQEDDYEEIQGDRRPVWGLERTERARPLPLPASAAHRPNIGMPRELRAADDPDDKITEMLARLAKSAQS</sequence>
<feature type="compositionally biased region" description="Low complexity" evidence="1">
    <location>
        <begin position="139"/>
        <end position="150"/>
    </location>
</feature>
<feature type="chain" id="PRO_5009258842" evidence="3">
    <location>
        <begin position="25"/>
        <end position="329"/>
    </location>
</feature>
<feature type="compositionally biased region" description="Basic and acidic residues" evidence="1">
    <location>
        <begin position="304"/>
        <end position="314"/>
    </location>
</feature>
<keyword evidence="5" id="KW-1185">Reference proteome</keyword>
<feature type="region of interest" description="Disordered" evidence="1">
    <location>
        <begin position="85"/>
        <end position="107"/>
    </location>
</feature>
<evidence type="ECO:0000256" key="1">
    <source>
        <dbReference type="SAM" id="MobiDB-lite"/>
    </source>
</evidence>
<evidence type="ECO:0000256" key="2">
    <source>
        <dbReference type="SAM" id="Phobius"/>
    </source>
</evidence>
<dbReference type="EMBL" id="LT629750">
    <property type="protein sequence ID" value="SDS34880.1"/>
    <property type="molecule type" value="Genomic_DNA"/>
</dbReference>
<feature type="transmembrane region" description="Helical" evidence="2">
    <location>
        <begin position="232"/>
        <end position="252"/>
    </location>
</feature>
<feature type="signal peptide" evidence="3">
    <location>
        <begin position="1"/>
        <end position="24"/>
    </location>
</feature>
<keyword evidence="2" id="KW-0472">Membrane</keyword>
<feature type="compositionally biased region" description="Low complexity" evidence="1">
    <location>
        <begin position="28"/>
        <end position="51"/>
    </location>
</feature>
<evidence type="ECO:0000313" key="5">
    <source>
        <dbReference type="Proteomes" id="UP000243904"/>
    </source>
</evidence>
<protein>
    <submittedName>
        <fullName evidence="4">Uncharacterized protein</fullName>
    </submittedName>
</protein>